<comment type="caution">
    <text evidence="2">The sequence shown here is derived from an EMBL/GenBank/DDBJ whole genome shotgun (WGS) entry which is preliminary data.</text>
</comment>
<accession>A0A816LVW7</accession>
<reference evidence="2" key="1">
    <citation type="submission" date="2021-02" db="EMBL/GenBank/DDBJ databases">
        <authorList>
            <person name="Nowell W R."/>
        </authorList>
    </citation>
    <scope>NUCLEOTIDE SEQUENCE</scope>
</reference>
<dbReference type="EMBL" id="CAJNRF010000709">
    <property type="protein sequence ID" value="CAF1975701.1"/>
    <property type="molecule type" value="Genomic_DNA"/>
</dbReference>
<dbReference type="AlphaFoldDB" id="A0A816LVW7"/>
<proteinExistence type="predicted"/>
<dbReference type="SUPFAM" id="SSF81321">
    <property type="entry name" value="Family A G protein-coupled receptor-like"/>
    <property type="match status" value="1"/>
</dbReference>
<protein>
    <submittedName>
        <fullName evidence="2">Uncharacterized protein</fullName>
    </submittedName>
</protein>
<keyword evidence="1" id="KW-0472">Membrane</keyword>
<dbReference type="Gene3D" id="1.20.1070.10">
    <property type="entry name" value="Rhodopsin 7-helix transmembrane proteins"/>
    <property type="match status" value="1"/>
</dbReference>
<feature type="transmembrane region" description="Helical" evidence="1">
    <location>
        <begin position="199"/>
        <end position="218"/>
    </location>
</feature>
<organism evidence="2 3">
    <name type="scientific">Rotaria magnacalcarata</name>
    <dbReference type="NCBI Taxonomy" id="392030"/>
    <lineage>
        <taxon>Eukaryota</taxon>
        <taxon>Metazoa</taxon>
        <taxon>Spiralia</taxon>
        <taxon>Gnathifera</taxon>
        <taxon>Rotifera</taxon>
        <taxon>Eurotatoria</taxon>
        <taxon>Bdelloidea</taxon>
        <taxon>Philodinida</taxon>
        <taxon>Philodinidae</taxon>
        <taxon>Rotaria</taxon>
    </lineage>
</organism>
<dbReference type="Proteomes" id="UP000663856">
    <property type="component" value="Unassembled WGS sequence"/>
</dbReference>
<sequence>MNSNSSGAGYIIVSLPVQSSAQVVRFWTYLFSDVFSLMCTFFDLYYLLTDQTLRHALNNHVIVVLLIVGLIDELTNIPWILYNDHNRAPVIKPYIFYSFWTFINLGFSSLQVALFTWTTIKRHILIFHNHWVATKTKRLFLHYFPIGSIIIYYLIYYSIVLFYPFCESSFEVFLAGGFYIPCVFDHTILGVWDLIVHQTLPNVIIVFSSIALLIRVILQKNHLRQGVHWRKHKKMIIQLLSISAVYIIFNVPWVLVIFAYQYGLSEAVAKGALIYTGFISYF</sequence>
<name>A0A816LVW7_9BILA</name>
<feature type="transmembrane region" description="Helical" evidence="1">
    <location>
        <begin position="26"/>
        <end position="48"/>
    </location>
</feature>
<evidence type="ECO:0000313" key="3">
    <source>
        <dbReference type="Proteomes" id="UP000663856"/>
    </source>
</evidence>
<keyword evidence="1" id="KW-0812">Transmembrane</keyword>
<evidence type="ECO:0000313" key="2">
    <source>
        <dbReference type="EMBL" id="CAF1975701.1"/>
    </source>
</evidence>
<feature type="transmembrane region" description="Helical" evidence="1">
    <location>
        <begin position="60"/>
        <end position="82"/>
    </location>
</feature>
<keyword evidence="1" id="KW-1133">Transmembrane helix</keyword>
<feature type="non-terminal residue" evidence="2">
    <location>
        <position position="282"/>
    </location>
</feature>
<evidence type="ECO:0000256" key="1">
    <source>
        <dbReference type="SAM" id="Phobius"/>
    </source>
</evidence>
<feature type="transmembrane region" description="Helical" evidence="1">
    <location>
        <begin position="94"/>
        <end position="118"/>
    </location>
</feature>
<feature type="transmembrane region" description="Helical" evidence="1">
    <location>
        <begin position="139"/>
        <end position="163"/>
    </location>
</feature>
<gene>
    <name evidence="2" type="ORF">WKI299_LOCUS3524</name>
</gene>
<feature type="transmembrane region" description="Helical" evidence="1">
    <location>
        <begin position="239"/>
        <end position="260"/>
    </location>
</feature>